<evidence type="ECO:0000256" key="1">
    <source>
        <dbReference type="SAM" id="Phobius"/>
    </source>
</evidence>
<feature type="transmembrane region" description="Helical" evidence="1">
    <location>
        <begin position="88"/>
        <end position="110"/>
    </location>
</feature>
<keyword evidence="1" id="KW-0472">Membrane</keyword>
<sequence>MEPHATPTSAFETEVEADRARGGIPAFINAVLVTGGLWVLQFLSGSAPFSGWAEENGTDSAGWAATLLGDRLAYFGEESFGGLFSGDALVLSAILTATVFVLTGLLTWLGTVGIWPRAFWPVFLGCWFAAIVATAAGQLAGALYTYFTDGRSAQVRASLGEVLETGAAYGVTYGWAIGLLIALIWLAVPGNRVEYTSMSTLISDSAAGNAPGGYGQQLRSSVAVPTAQTRIVPASPAGRLAQPVQVRTFTGPARGSGPASDTAAWKDFVRDVRGRS</sequence>
<evidence type="ECO:0000313" key="2">
    <source>
        <dbReference type="EMBL" id="NGN92705.1"/>
    </source>
</evidence>
<keyword evidence="1" id="KW-1133">Transmembrane helix</keyword>
<accession>A0A6M1QSC3</accession>
<name>A0A6M1QSC3_9ACTN</name>
<comment type="caution">
    <text evidence="2">The sequence shown here is derived from an EMBL/GenBank/DDBJ whole genome shotgun (WGS) entry which is preliminary data.</text>
</comment>
<protein>
    <submittedName>
        <fullName evidence="2">Uncharacterized protein</fullName>
    </submittedName>
</protein>
<feature type="transmembrane region" description="Helical" evidence="1">
    <location>
        <begin position="26"/>
        <end position="44"/>
    </location>
</feature>
<keyword evidence="3" id="KW-1185">Reference proteome</keyword>
<feature type="transmembrane region" description="Helical" evidence="1">
    <location>
        <begin position="122"/>
        <end position="147"/>
    </location>
</feature>
<dbReference type="Proteomes" id="UP000483261">
    <property type="component" value="Unassembled WGS sequence"/>
</dbReference>
<dbReference type="AlphaFoldDB" id="A0A6M1QSC3"/>
<dbReference type="EMBL" id="JAALAA010000005">
    <property type="protein sequence ID" value="NGN92705.1"/>
    <property type="molecule type" value="Genomic_DNA"/>
</dbReference>
<feature type="transmembrane region" description="Helical" evidence="1">
    <location>
        <begin position="167"/>
        <end position="188"/>
    </location>
</feature>
<organism evidence="2 3">
    <name type="scientific">Nocardioides turkmenicus</name>
    <dbReference type="NCBI Taxonomy" id="2711220"/>
    <lineage>
        <taxon>Bacteria</taxon>
        <taxon>Bacillati</taxon>
        <taxon>Actinomycetota</taxon>
        <taxon>Actinomycetes</taxon>
        <taxon>Propionibacteriales</taxon>
        <taxon>Nocardioidaceae</taxon>
        <taxon>Nocardioides</taxon>
    </lineage>
</organism>
<evidence type="ECO:0000313" key="3">
    <source>
        <dbReference type="Proteomes" id="UP000483261"/>
    </source>
</evidence>
<proteinExistence type="predicted"/>
<keyword evidence="1" id="KW-0812">Transmembrane</keyword>
<gene>
    <name evidence="2" type="ORF">G5C66_08145</name>
</gene>
<dbReference type="RefSeq" id="WP_165110449.1">
    <property type="nucleotide sequence ID" value="NZ_JAALAA010000005.1"/>
</dbReference>
<reference evidence="2 3" key="1">
    <citation type="submission" date="2020-02" db="EMBL/GenBank/DDBJ databases">
        <title>Whole-genome analyses of novel actinobacteria.</title>
        <authorList>
            <person name="Sahin N."/>
        </authorList>
    </citation>
    <scope>NUCLEOTIDE SEQUENCE [LARGE SCALE GENOMIC DNA]</scope>
    <source>
        <strain evidence="2 3">KC13</strain>
    </source>
</reference>